<evidence type="ECO:0000256" key="5">
    <source>
        <dbReference type="SAM" id="MobiDB-lite"/>
    </source>
</evidence>
<feature type="domain" description="TonB C-terminal" evidence="6">
    <location>
        <begin position="389"/>
        <end position="478"/>
    </location>
</feature>
<dbReference type="InterPro" id="IPR001623">
    <property type="entry name" value="DnaJ_domain"/>
</dbReference>
<dbReference type="RefSeq" id="WP_076407799.1">
    <property type="nucleotide sequence ID" value="NZ_MJMN01000001.1"/>
</dbReference>
<organism evidence="7 8">
    <name type="scientific">Alcaligenes xylosoxydans xylosoxydans</name>
    <name type="common">Achromobacter xylosoxidans</name>
    <dbReference type="NCBI Taxonomy" id="85698"/>
    <lineage>
        <taxon>Bacteria</taxon>
        <taxon>Pseudomonadati</taxon>
        <taxon>Pseudomonadota</taxon>
        <taxon>Betaproteobacteria</taxon>
        <taxon>Burkholderiales</taxon>
        <taxon>Alcaligenaceae</taxon>
        <taxon>Achromobacter</taxon>
    </lineage>
</organism>
<dbReference type="CDD" id="cd06257">
    <property type="entry name" value="DnaJ"/>
    <property type="match status" value="1"/>
</dbReference>
<comment type="subcellular location">
    <subcellularLocation>
        <location evidence="1">Membrane</location>
        <topology evidence="1">Single-pass membrane protein</topology>
    </subcellularLocation>
</comment>
<evidence type="ECO:0000313" key="7">
    <source>
        <dbReference type="EMBL" id="OMG92982.1"/>
    </source>
</evidence>
<dbReference type="GO" id="GO:0055085">
    <property type="term" value="P:transmembrane transport"/>
    <property type="evidence" value="ECO:0007669"/>
    <property type="project" value="InterPro"/>
</dbReference>
<gene>
    <name evidence="7" type="ORF">BIZ92_01215</name>
</gene>
<dbReference type="SUPFAM" id="SSF74653">
    <property type="entry name" value="TolA/TonB C-terminal domain"/>
    <property type="match status" value="1"/>
</dbReference>
<dbReference type="Proteomes" id="UP000187251">
    <property type="component" value="Unassembled WGS sequence"/>
</dbReference>
<keyword evidence="4" id="KW-0472">Membrane</keyword>
<dbReference type="EMBL" id="MJMN01000001">
    <property type="protein sequence ID" value="OMG92982.1"/>
    <property type="molecule type" value="Genomic_DNA"/>
</dbReference>
<dbReference type="InterPro" id="IPR006260">
    <property type="entry name" value="TonB/TolA_C"/>
</dbReference>
<keyword evidence="3" id="KW-1133">Transmembrane helix</keyword>
<evidence type="ECO:0000256" key="3">
    <source>
        <dbReference type="ARBA" id="ARBA00022989"/>
    </source>
</evidence>
<evidence type="ECO:0000256" key="4">
    <source>
        <dbReference type="ARBA" id="ARBA00023136"/>
    </source>
</evidence>
<proteinExistence type="predicted"/>
<dbReference type="Pfam" id="PF03544">
    <property type="entry name" value="TonB_C"/>
    <property type="match status" value="1"/>
</dbReference>
<dbReference type="NCBIfam" id="TIGR01352">
    <property type="entry name" value="tonB_Cterm"/>
    <property type="match status" value="1"/>
</dbReference>
<accession>A0A1R1K0L6</accession>
<dbReference type="GO" id="GO:0016020">
    <property type="term" value="C:membrane"/>
    <property type="evidence" value="ECO:0007669"/>
    <property type="project" value="UniProtKB-SubCell"/>
</dbReference>
<protein>
    <recommendedName>
        <fullName evidence="6">TonB C-terminal domain-containing protein</fullName>
    </recommendedName>
</protein>
<evidence type="ECO:0000259" key="6">
    <source>
        <dbReference type="PROSITE" id="PS52015"/>
    </source>
</evidence>
<reference evidence="7 8" key="1">
    <citation type="submission" date="2016-09" db="EMBL/GenBank/DDBJ databases">
        <title>Phylogenomics of Achromobacter.</title>
        <authorList>
            <person name="Jeukens J."/>
            <person name="Freschi L."/>
            <person name="Vincent A.T."/>
            <person name="Emond-Rheault J.-G."/>
            <person name="Kukavica-Ibrulj I."/>
            <person name="Charette S.J."/>
            <person name="Levesque R.C."/>
        </authorList>
    </citation>
    <scope>NUCLEOTIDE SEQUENCE [LARGE SCALE GENOMIC DNA]</scope>
    <source>
        <strain evidence="7 8">AUS488</strain>
    </source>
</reference>
<evidence type="ECO:0000313" key="8">
    <source>
        <dbReference type="Proteomes" id="UP000187251"/>
    </source>
</evidence>
<feature type="compositionally biased region" description="Basic and acidic residues" evidence="5">
    <location>
        <begin position="77"/>
        <end position="88"/>
    </location>
</feature>
<keyword evidence="2" id="KW-0812">Transmembrane</keyword>
<dbReference type="InterPro" id="IPR037682">
    <property type="entry name" value="TonB_C"/>
</dbReference>
<dbReference type="OrthoDB" id="5524449at2"/>
<dbReference type="AlphaFoldDB" id="A0A1R1K0L6"/>
<name>A0A1R1K0L6_ALCXX</name>
<dbReference type="Gene3D" id="3.30.1150.10">
    <property type="match status" value="1"/>
</dbReference>
<evidence type="ECO:0000256" key="2">
    <source>
        <dbReference type="ARBA" id="ARBA00022692"/>
    </source>
</evidence>
<sequence>MRAEIFDTLGIEPTDDQKAIRRAYAVALKQIDQAADPERFAALRSAYEHARAWAERQQAGEAEFVLPGVPSAGVGHEWPEMPSRRPDEGAGTPPDAPNSREVSPEPQAHSEVAKEPDVHAGAPSPSRDESAEGIAHWTHQLMQAPDDQIAQMLDSALLDIRLAHLEARDGLAFSLARALREQPDGRLALFNTARRVFDWNGVNTPFPHDLELSGWIAMLVDQSEHYSHLPLALRVRLDAVLMMARRLSQPNTMQAIWHSETFEQLVGHAPDLSVLDLGHTRIDAWRGACARVARIRNIPRWLSENRVKLALTAVCAIGLVFMYQDARDGTTYKEPPPARAKLIDGVVTVQAIRAAPEAKPCAVPHLLSLPLGCPVPQFHETTPEVWPTAMPSTLVITWKPAMPYPYEAKLRAVKGKVWVRVLLDEQGKVQRTAVQFSSGDRALDDAAVRASAQIQLMPALLNGSGIPSQAMLMFDYSI</sequence>
<dbReference type="PROSITE" id="PS52015">
    <property type="entry name" value="TONB_CTD"/>
    <property type="match status" value="1"/>
</dbReference>
<evidence type="ECO:0000256" key="1">
    <source>
        <dbReference type="ARBA" id="ARBA00004167"/>
    </source>
</evidence>
<feature type="region of interest" description="Disordered" evidence="5">
    <location>
        <begin position="68"/>
        <end position="131"/>
    </location>
</feature>
<comment type="caution">
    <text evidence="7">The sequence shown here is derived from an EMBL/GenBank/DDBJ whole genome shotgun (WGS) entry which is preliminary data.</text>
</comment>